<dbReference type="SUPFAM" id="SSF52218">
    <property type="entry name" value="Flavoproteins"/>
    <property type="match status" value="1"/>
</dbReference>
<dbReference type="Gene3D" id="3.40.50.360">
    <property type="match status" value="1"/>
</dbReference>
<name>A0AAW7V028_ECOLX</name>
<dbReference type="Proteomes" id="UP001173661">
    <property type="component" value="Unassembled WGS sequence"/>
</dbReference>
<dbReference type="Pfam" id="PF02525">
    <property type="entry name" value="Flavodoxin_2"/>
    <property type="match status" value="1"/>
</dbReference>
<sequence length="173" mass="18925">MIHRDVGLTPPPHLREETFLALCGKAECENAQIQQEVNDIHAAIDELASCDVLIIGAPMINHSVSSGLKTWIDQVCQAGLTFRFTSAGAVGLLTDKPTFIVSTRGGIYCDEAHLALDHQESYLQATLKLMGITNTHILRAEGVDKTQPGRELAEQNALAQIPDLITHVFNHYL</sequence>
<accession>A0AAW7V028</accession>
<protein>
    <submittedName>
        <fullName evidence="2">NAD(P)H-dependent oxidoreductase</fullName>
    </submittedName>
</protein>
<dbReference type="RefSeq" id="WP_257843547.1">
    <property type="nucleotide sequence ID" value="NZ_CP117016.1"/>
</dbReference>
<dbReference type="PANTHER" id="PTHR43741">
    <property type="entry name" value="FMN-DEPENDENT NADH-AZOREDUCTASE 1"/>
    <property type="match status" value="1"/>
</dbReference>
<dbReference type="InterPro" id="IPR050104">
    <property type="entry name" value="FMN-dep_NADH:Q_OxRdtase_AzoR1"/>
</dbReference>
<dbReference type="AlphaFoldDB" id="A0AAW7V028"/>
<feature type="domain" description="Flavodoxin-like fold" evidence="1">
    <location>
        <begin position="4"/>
        <end position="158"/>
    </location>
</feature>
<evidence type="ECO:0000259" key="1">
    <source>
        <dbReference type="Pfam" id="PF02525"/>
    </source>
</evidence>
<evidence type="ECO:0000313" key="3">
    <source>
        <dbReference type="Proteomes" id="UP001173661"/>
    </source>
</evidence>
<reference evidence="2" key="1">
    <citation type="submission" date="2023-07" db="EMBL/GenBank/DDBJ databases">
        <title>High risk of intestinal colonization with ESBL-producing Escherichia coli among soldiers of military contingents in specific geographic regions.</title>
        <authorList>
            <person name="Literacka E."/>
        </authorList>
    </citation>
    <scope>NUCLEOTIDE SEQUENCE</scope>
    <source>
        <strain evidence="2">66</strain>
    </source>
</reference>
<dbReference type="PANTHER" id="PTHR43741:SF4">
    <property type="entry name" value="FMN-DEPENDENT NADH:QUINONE OXIDOREDUCTASE"/>
    <property type="match status" value="1"/>
</dbReference>
<dbReference type="InterPro" id="IPR003680">
    <property type="entry name" value="Flavodoxin_fold"/>
</dbReference>
<dbReference type="EMBL" id="JAUKXU010000013">
    <property type="protein sequence ID" value="MDO2575553.1"/>
    <property type="molecule type" value="Genomic_DNA"/>
</dbReference>
<dbReference type="InterPro" id="IPR029039">
    <property type="entry name" value="Flavoprotein-like_sf"/>
</dbReference>
<gene>
    <name evidence="2" type="ORF">Q2V20_15585</name>
</gene>
<evidence type="ECO:0000313" key="2">
    <source>
        <dbReference type="EMBL" id="MDO2575553.1"/>
    </source>
</evidence>
<organism evidence="2 3">
    <name type="scientific">Escherichia coli</name>
    <dbReference type="NCBI Taxonomy" id="562"/>
    <lineage>
        <taxon>Bacteria</taxon>
        <taxon>Pseudomonadati</taxon>
        <taxon>Pseudomonadota</taxon>
        <taxon>Gammaproteobacteria</taxon>
        <taxon>Enterobacterales</taxon>
        <taxon>Enterobacteriaceae</taxon>
        <taxon>Escherichia</taxon>
    </lineage>
</organism>
<comment type="caution">
    <text evidence="2">The sequence shown here is derived from an EMBL/GenBank/DDBJ whole genome shotgun (WGS) entry which is preliminary data.</text>
</comment>
<proteinExistence type="predicted"/>